<dbReference type="PANTHER" id="PTHR21174">
    <property type="match status" value="1"/>
</dbReference>
<dbReference type="Pfam" id="PF13223">
    <property type="entry name" value="DUF4031"/>
    <property type="match status" value="1"/>
</dbReference>
<protein>
    <submittedName>
        <fullName evidence="2">DUF4031 domain-containing protein</fullName>
    </submittedName>
</protein>
<dbReference type="InterPro" id="IPR025109">
    <property type="entry name" value="DUF4031"/>
</dbReference>
<proteinExistence type="predicted"/>
<dbReference type="Proteomes" id="UP001434337">
    <property type="component" value="Chromosome"/>
</dbReference>
<dbReference type="PANTHER" id="PTHR21174:SF0">
    <property type="entry name" value="HD PHOSPHOHYDROLASE FAMILY PROTEIN-RELATED"/>
    <property type="match status" value="1"/>
</dbReference>
<feature type="domain" description="DUF4031" evidence="1">
    <location>
        <begin position="2"/>
        <end position="75"/>
    </location>
</feature>
<evidence type="ECO:0000313" key="3">
    <source>
        <dbReference type="Proteomes" id="UP001434337"/>
    </source>
</evidence>
<reference evidence="2 3" key="1">
    <citation type="journal article" date="2023" name="Environ Microbiome">
        <title>A coral-associated actinobacterium mitigates coral bleaching under heat stress.</title>
        <authorList>
            <person name="Li J."/>
            <person name="Zou Y."/>
            <person name="Li Q."/>
            <person name="Zhang J."/>
            <person name="Bourne D.G."/>
            <person name="Lyu Y."/>
            <person name="Liu C."/>
            <person name="Zhang S."/>
        </authorList>
    </citation>
    <scope>NUCLEOTIDE SEQUENCE [LARGE SCALE GENOMIC DNA]</scope>
    <source>
        <strain evidence="2 3">SCSIO 13291</strain>
    </source>
</reference>
<accession>A0ABZ3C9C5</accession>
<dbReference type="EMBL" id="CP115965">
    <property type="protein sequence ID" value="WZW98804.1"/>
    <property type="molecule type" value="Genomic_DNA"/>
</dbReference>
<dbReference type="SUPFAM" id="SSF109604">
    <property type="entry name" value="HD-domain/PDEase-like"/>
    <property type="match status" value="1"/>
</dbReference>
<dbReference type="Gene3D" id="1.10.3210.10">
    <property type="entry name" value="Hypothetical protein af1432"/>
    <property type="match status" value="1"/>
</dbReference>
<keyword evidence="3" id="KW-1185">Reference proteome</keyword>
<gene>
    <name evidence="2" type="ORF">PCC79_00935</name>
</gene>
<dbReference type="InterPro" id="IPR009218">
    <property type="entry name" value="HD_phosphohydro"/>
</dbReference>
<evidence type="ECO:0000313" key="2">
    <source>
        <dbReference type="EMBL" id="WZW98804.1"/>
    </source>
</evidence>
<organism evidence="2 3">
    <name type="scientific">Propioniciclava soli</name>
    <dbReference type="NCBI Taxonomy" id="2775081"/>
    <lineage>
        <taxon>Bacteria</taxon>
        <taxon>Bacillati</taxon>
        <taxon>Actinomycetota</taxon>
        <taxon>Actinomycetes</taxon>
        <taxon>Propionibacteriales</taxon>
        <taxon>Propionibacteriaceae</taxon>
        <taxon>Propioniciclava</taxon>
    </lineage>
</organism>
<dbReference type="RefSeq" id="WP_232548682.1">
    <property type="nucleotide sequence ID" value="NZ_CP115965.1"/>
</dbReference>
<sequence>MIWIDPPRWPAHGTLFCHVVSDASLPELHLFARRAGLHPGAFDHDHYDAPAERHAALVDAGATPVDSRELLRRLVAGGLRVRPAQKGPRRAAAAASARRHWDADPPATAGVRDALLTRWGEPHRRYHDVRHLAQCLHALDALGATDPRVRLAAWFHDAVYEGRAGEDERASAALAGALLAPHLPVADVAEVQRLVLLTATHDPDPGDVRGAALVDADLSVLALPTARYHVYARDVRQEYAAVAEPTFVAGRTAVLQGLLALDPLYRSASAQAWADAATANLSAELDHLRTHRVPLV</sequence>
<evidence type="ECO:0000259" key="1">
    <source>
        <dbReference type="Pfam" id="PF13223"/>
    </source>
</evidence>
<name>A0ABZ3C9C5_9ACTN</name>